<organism evidence="1 2">
    <name type="scientific">Rhodopirellula bahusiensis</name>
    <dbReference type="NCBI Taxonomy" id="2014065"/>
    <lineage>
        <taxon>Bacteria</taxon>
        <taxon>Pseudomonadati</taxon>
        <taxon>Planctomycetota</taxon>
        <taxon>Planctomycetia</taxon>
        <taxon>Pirellulales</taxon>
        <taxon>Pirellulaceae</taxon>
        <taxon>Rhodopirellula</taxon>
    </lineage>
</organism>
<dbReference type="Proteomes" id="UP000225740">
    <property type="component" value="Unassembled WGS sequence"/>
</dbReference>
<comment type="caution">
    <text evidence="1">The sequence shown here is derived from an EMBL/GenBank/DDBJ whole genome shotgun (WGS) entry which is preliminary data.</text>
</comment>
<gene>
    <name evidence="1" type="ORF">CEE69_05050</name>
</gene>
<keyword evidence="2" id="KW-1185">Reference proteome</keyword>
<proteinExistence type="predicted"/>
<accession>A0A2G1WCF2</accession>
<name>A0A2G1WCF2_9BACT</name>
<dbReference type="AlphaFoldDB" id="A0A2G1WCF2"/>
<reference evidence="1 2" key="1">
    <citation type="submission" date="2017-06" db="EMBL/GenBank/DDBJ databases">
        <title>Description of Rhodopirellula bahusiensis sp. nov.</title>
        <authorList>
            <person name="Kizina J."/>
            <person name="Harder J."/>
        </authorList>
    </citation>
    <scope>NUCLEOTIDE SEQUENCE [LARGE SCALE GENOMIC DNA]</scope>
    <source>
        <strain evidence="1 2">SWK21</strain>
    </source>
</reference>
<evidence type="ECO:0000313" key="1">
    <source>
        <dbReference type="EMBL" id="PHQ36713.1"/>
    </source>
</evidence>
<protein>
    <submittedName>
        <fullName evidence="1">Uncharacterized protein</fullName>
    </submittedName>
</protein>
<sequence length="70" mass="8014">MRELGTRIESADAVNRPSIVPLTREMDRESFLEVVVAGRRHRVLFSIVCISGRLLWLRSTGFGRMRRSGL</sequence>
<dbReference type="EMBL" id="NIZW01000002">
    <property type="protein sequence ID" value="PHQ36713.1"/>
    <property type="molecule type" value="Genomic_DNA"/>
</dbReference>
<evidence type="ECO:0000313" key="2">
    <source>
        <dbReference type="Proteomes" id="UP000225740"/>
    </source>
</evidence>